<keyword evidence="12" id="KW-1185">Reference proteome</keyword>
<dbReference type="InterPro" id="IPR027417">
    <property type="entry name" value="P-loop_NTPase"/>
</dbReference>
<feature type="region of interest" description="Disordered" evidence="9">
    <location>
        <begin position="134"/>
        <end position="155"/>
    </location>
</feature>
<keyword evidence="3 6" id="KW-0547">Nucleotide-binding</keyword>
<comment type="function">
    <text evidence="6">GTPase that associates with the 50S ribosomal subunit and may have a role during protein synthesis or ribosome biogenesis.</text>
</comment>
<dbReference type="InterPro" id="IPR006073">
    <property type="entry name" value="GTP-bd"/>
</dbReference>
<evidence type="ECO:0000256" key="3">
    <source>
        <dbReference type="ARBA" id="ARBA00022741"/>
    </source>
</evidence>
<protein>
    <recommendedName>
        <fullName evidence="6">GTPase HflX</fullName>
    </recommendedName>
    <alternativeName>
        <fullName evidence="6">GTP-binding protein HflX</fullName>
    </alternativeName>
</protein>
<dbReference type="SUPFAM" id="SSF52540">
    <property type="entry name" value="P-loop containing nucleoside triphosphate hydrolases"/>
    <property type="match status" value="1"/>
</dbReference>
<evidence type="ECO:0000256" key="5">
    <source>
        <dbReference type="ARBA" id="ARBA00023134"/>
    </source>
</evidence>
<dbReference type="AlphaFoldDB" id="A0AAU9DNV4"/>
<dbReference type="PIRSF" id="PIRSF006809">
    <property type="entry name" value="GTP-binding_hflX_prd"/>
    <property type="match status" value="1"/>
</dbReference>
<evidence type="ECO:0000256" key="4">
    <source>
        <dbReference type="ARBA" id="ARBA00022842"/>
    </source>
</evidence>
<dbReference type="Pfam" id="PF13167">
    <property type="entry name" value="GTP-bdg_N"/>
    <property type="match status" value="1"/>
</dbReference>
<reference evidence="11 12" key="1">
    <citation type="journal article" date="2023" name="Microbiol. Spectr.">
        <title>Symbiosis of Carpenter Bees with Uncharacterized Lactic Acid Bacteria Showing NAD Auxotrophy.</title>
        <authorList>
            <person name="Kawasaki S."/>
            <person name="Ozawa K."/>
            <person name="Mori T."/>
            <person name="Yamamoto A."/>
            <person name="Ito M."/>
            <person name="Ohkuma M."/>
            <person name="Sakamoto M."/>
            <person name="Matsutani M."/>
        </authorList>
    </citation>
    <scope>NUCLEOTIDE SEQUENCE [LARGE SCALE GENOMIC DNA]</scope>
    <source>
        <strain evidence="11 12">XA3</strain>
    </source>
</reference>
<dbReference type="InterPro" id="IPR032305">
    <property type="entry name" value="GTP-bd_M"/>
</dbReference>
<evidence type="ECO:0000256" key="6">
    <source>
        <dbReference type="HAMAP-Rule" id="MF_00900"/>
    </source>
</evidence>
<feature type="binding site" evidence="7">
    <location>
        <begin position="322"/>
        <end position="325"/>
    </location>
    <ligand>
        <name>GTP</name>
        <dbReference type="ChEBI" id="CHEBI:37565"/>
    </ligand>
</feature>
<dbReference type="Gene3D" id="3.40.50.300">
    <property type="entry name" value="P-loop containing nucleotide triphosphate hydrolases"/>
    <property type="match status" value="1"/>
</dbReference>
<feature type="binding site" evidence="7">
    <location>
        <begin position="200"/>
        <end position="207"/>
    </location>
    <ligand>
        <name>GTP</name>
        <dbReference type="ChEBI" id="CHEBI:37565"/>
    </ligand>
</feature>
<dbReference type="PRINTS" id="PR00326">
    <property type="entry name" value="GTP1OBG"/>
</dbReference>
<comment type="subunit">
    <text evidence="6">Monomer. Associates with the 50S ribosomal subunit.</text>
</comment>
<sequence length="421" mass="46820">MKKVIIAGVDNKDPRFLSQMAELKGLAVADDFEVVKQITQKLDHRLAGTYFGHGKLSEIKDEISQAEAEVLIVNDELSPTQIRNLEKILQTSVIDRTELILEIFKRRARTKEAKIQVEIAQLQYEMPRIHPSAQRLDQQGGGGGGLHNRGAGETKSEINRRTIVKQISELKNRLKKVELIHQTQSEQRAQSGLPSVALVGYTNAGKSTTFNNLPPAIGASLRSKEPVFSANMLFATLDTTIKSLRLTDQREFLLSDTVGFITGLPHQLIESFKTTLQEAKDADLLINVVDYADPNCEEMITTTQKVLAEIGAGEIPMITFYNKADLLPDQVYPLIKDNNIFGSANDSETLKQLGQLIIKNIFGDFKEVTLLIPFDQGEVASQIMANYPVISYEYLAEGTKILANLSLAAQGRFQKFFVKSN</sequence>
<dbReference type="NCBIfam" id="TIGR03156">
    <property type="entry name" value="GTP_HflX"/>
    <property type="match status" value="1"/>
</dbReference>
<feature type="domain" description="Hflx-type G" evidence="10">
    <location>
        <begin position="194"/>
        <end position="365"/>
    </location>
</feature>
<proteinExistence type="inferred from homology"/>
<dbReference type="Pfam" id="PF01926">
    <property type="entry name" value="MMR_HSR1"/>
    <property type="match status" value="1"/>
</dbReference>
<keyword evidence="1 6" id="KW-0963">Cytoplasm</keyword>
<name>A0AAU9DNV4_9LACO</name>
<dbReference type="InterPro" id="IPR016496">
    <property type="entry name" value="GTPase_HflX"/>
</dbReference>
<evidence type="ECO:0000256" key="8">
    <source>
        <dbReference type="PIRSR" id="PIRSR006809-2"/>
    </source>
</evidence>
<keyword evidence="5 6" id="KW-0342">GTP-binding</keyword>
<dbReference type="CDD" id="cd01878">
    <property type="entry name" value="HflX"/>
    <property type="match status" value="1"/>
</dbReference>
<dbReference type="InterPro" id="IPR042108">
    <property type="entry name" value="GTPase_HflX_N_sf"/>
</dbReference>
<dbReference type="Proteomes" id="UP001321861">
    <property type="component" value="Chromosome"/>
</dbReference>
<feature type="binding site" evidence="8">
    <location>
        <position position="236"/>
    </location>
    <ligand>
        <name>Mg(2+)</name>
        <dbReference type="ChEBI" id="CHEBI:18420"/>
    </ligand>
</feature>
<dbReference type="GO" id="GO:0046872">
    <property type="term" value="F:metal ion binding"/>
    <property type="evidence" value="ECO:0007669"/>
    <property type="project" value="UniProtKB-KW"/>
</dbReference>
<feature type="binding site" evidence="8">
    <location>
        <position position="207"/>
    </location>
    <ligand>
        <name>Mg(2+)</name>
        <dbReference type="ChEBI" id="CHEBI:18420"/>
    </ligand>
</feature>
<dbReference type="PANTHER" id="PTHR10229:SF4">
    <property type="entry name" value="GTPASE HFLX"/>
    <property type="match status" value="1"/>
</dbReference>
<dbReference type="FunFam" id="3.40.50.11060:FF:000001">
    <property type="entry name" value="GTPase HflX"/>
    <property type="match status" value="1"/>
</dbReference>
<evidence type="ECO:0000256" key="2">
    <source>
        <dbReference type="ARBA" id="ARBA00022723"/>
    </source>
</evidence>
<dbReference type="HAMAP" id="MF_00900">
    <property type="entry name" value="GTPase_HflX"/>
    <property type="match status" value="1"/>
</dbReference>
<dbReference type="GO" id="GO:0005737">
    <property type="term" value="C:cytoplasm"/>
    <property type="evidence" value="ECO:0007669"/>
    <property type="project" value="UniProtKB-SubCell"/>
</dbReference>
<dbReference type="EMBL" id="AP026802">
    <property type="protein sequence ID" value="BDR58782.1"/>
    <property type="molecule type" value="Genomic_DNA"/>
</dbReference>
<dbReference type="RefSeq" id="WP_317634614.1">
    <property type="nucleotide sequence ID" value="NZ_AP026802.1"/>
</dbReference>
<dbReference type="GO" id="GO:0005525">
    <property type="term" value="F:GTP binding"/>
    <property type="evidence" value="ECO:0007669"/>
    <property type="project" value="UniProtKB-UniRule"/>
</dbReference>
<dbReference type="Pfam" id="PF16360">
    <property type="entry name" value="GTP-bdg_M"/>
    <property type="match status" value="1"/>
</dbReference>
<dbReference type="Gene3D" id="6.10.250.2860">
    <property type="match status" value="1"/>
</dbReference>
<feature type="binding site" evidence="7">
    <location>
        <begin position="234"/>
        <end position="238"/>
    </location>
    <ligand>
        <name>GTP</name>
        <dbReference type="ChEBI" id="CHEBI:37565"/>
    </ligand>
</feature>
<comment type="cofactor">
    <cofactor evidence="8">
        <name>Mg(2+)</name>
        <dbReference type="ChEBI" id="CHEBI:18420"/>
    </cofactor>
</comment>
<keyword evidence="2 8" id="KW-0479">Metal-binding</keyword>
<comment type="subcellular location">
    <subcellularLocation>
        <location evidence="6">Cytoplasm</location>
    </subcellularLocation>
    <text evidence="6">May associate with membranes.</text>
</comment>
<evidence type="ECO:0000256" key="9">
    <source>
        <dbReference type="SAM" id="MobiDB-lite"/>
    </source>
</evidence>
<dbReference type="Gene3D" id="3.40.50.11060">
    <property type="entry name" value="GTPase HflX, N-terminal domain"/>
    <property type="match status" value="1"/>
</dbReference>
<dbReference type="PANTHER" id="PTHR10229">
    <property type="entry name" value="GTP-BINDING PROTEIN HFLX"/>
    <property type="match status" value="1"/>
</dbReference>
<accession>A0AAU9DNV4</accession>
<dbReference type="PROSITE" id="PS51705">
    <property type="entry name" value="G_HFLX"/>
    <property type="match status" value="1"/>
</dbReference>
<evidence type="ECO:0000256" key="1">
    <source>
        <dbReference type="ARBA" id="ARBA00022490"/>
    </source>
</evidence>
<dbReference type="GO" id="GO:0043022">
    <property type="term" value="F:ribosome binding"/>
    <property type="evidence" value="ECO:0007669"/>
    <property type="project" value="TreeGrafter"/>
</dbReference>
<dbReference type="GO" id="GO:0003924">
    <property type="term" value="F:GTPase activity"/>
    <property type="evidence" value="ECO:0007669"/>
    <property type="project" value="UniProtKB-UniRule"/>
</dbReference>
<comment type="similarity">
    <text evidence="6">Belongs to the TRAFAC class OBG-HflX-like GTPase superfamily. HflX GTPase family.</text>
</comment>
<feature type="binding site" evidence="7">
    <location>
        <begin position="256"/>
        <end position="259"/>
    </location>
    <ligand>
        <name>GTP</name>
        <dbReference type="ChEBI" id="CHEBI:37565"/>
    </ligand>
</feature>
<organism evidence="11 12">
    <name type="scientific">Xylocopilactobacillus apicola</name>
    <dbReference type="NCBI Taxonomy" id="2932184"/>
    <lineage>
        <taxon>Bacteria</taxon>
        <taxon>Bacillati</taxon>
        <taxon>Bacillota</taxon>
        <taxon>Bacilli</taxon>
        <taxon>Lactobacillales</taxon>
        <taxon>Lactobacillaceae</taxon>
        <taxon>Xylocopilactobacillus</taxon>
    </lineage>
</organism>
<gene>
    <name evidence="6 11" type="primary">hflX</name>
    <name evidence="11" type="ORF">XA3_12230</name>
</gene>
<evidence type="ECO:0000313" key="12">
    <source>
        <dbReference type="Proteomes" id="UP001321861"/>
    </source>
</evidence>
<dbReference type="InterPro" id="IPR025121">
    <property type="entry name" value="GTPase_HflX_N"/>
</dbReference>
<evidence type="ECO:0000313" key="11">
    <source>
        <dbReference type="EMBL" id="BDR58782.1"/>
    </source>
</evidence>
<dbReference type="InterPro" id="IPR030394">
    <property type="entry name" value="G_HFLX_dom"/>
</dbReference>
<evidence type="ECO:0000256" key="7">
    <source>
        <dbReference type="PIRSR" id="PIRSR006809-1"/>
    </source>
</evidence>
<keyword evidence="4 8" id="KW-0460">Magnesium</keyword>
<evidence type="ECO:0000259" key="10">
    <source>
        <dbReference type="PROSITE" id="PS51705"/>
    </source>
</evidence>
<dbReference type="KEGG" id="xap:XA3_12230"/>